<dbReference type="InterPro" id="IPR011006">
    <property type="entry name" value="CheY-like_superfamily"/>
</dbReference>
<evidence type="ECO:0000256" key="2">
    <source>
        <dbReference type="PROSITE-ProRule" id="PRU00169"/>
    </source>
</evidence>
<evidence type="ECO:0000313" key="5">
    <source>
        <dbReference type="Proteomes" id="UP000231383"/>
    </source>
</evidence>
<gene>
    <name evidence="4" type="ORF">CO051_04165</name>
</gene>
<dbReference type="Pfam" id="PF00072">
    <property type="entry name" value="Response_reg"/>
    <property type="match status" value="1"/>
</dbReference>
<dbReference type="AlphaFoldDB" id="A0A2M8EYB3"/>
<organism evidence="4 5">
    <name type="scientific">Candidatus Roizmanbacteria bacterium CG_4_9_14_0_2_um_filter_39_13</name>
    <dbReference type="NCBI Taxonomy" id="1974839"/>
    <lineage>
        <taxon>Bacteria</taxon>
        <taxon>Candidatus Roizmaniibacteriota</taxon>
    </lineage>
</organism>
<dbReference type="PANTHER" id="PTHR44591">
    <property type="entry name" value="STRESS RESPONSE REGULATOR PROTEIN 1"/>
    <property type="match status" value="1"/>
</dbReference>
<evidence type="ECO:0000256" key="1">
    <source>
        <dbReference type="ARBA" id="ARBA00022553"/>
    </source>
</evidence>
<evidence type="ECO:0000259" key="3">
    <source>
        <dbReference type="PROSITE" id="PS50110"/>
    </source>
</evidence>
<feature type="domain" description="Response regulatory" evidence="3">
    <location>
        <begin position="2"/>
        <end position="118"/>
    </location>
</feature>
<reference evidence="5" key="1">
    <citation type="submission" date="2017-09" db="EMBL/GenBank/DDBJ databases">
        <title>Depth-based differentiation of microbial function through sediment-hosted aquifers and enrichment of novel symbionts in the deep terrestrial subsurface.</title>
        <authorList>
            <person name="Probst A.J."/>
            <person name="Ladd B."/>
            <person name="Jarett J.K."/>
            <person name="Geller-Mcgrath D.E."/>
            <person name="Sieber C.M.K."/>
            <person name="Emerson J.B."/>
            <person name="Anantharaman K."/>
            <person name="Thomas B.C."/>
            <person name="Malmstrom R."/>
            <person name="Stieglmeier M."/>
            <person name="Klingl A."/>
            <person name="Woyke T."/>
            <person name="Ryan C.M."/>
            <person name="Banfield J.F."/>
        </authorList>
    </citation>
    <scope>NUCLEOTIDE SEQUENCE [LARGE SCALE GENOMIC DNA]</scope>
</reference>
<feature type="modified residue" description="4-aspartylphosphate" evidence="2">
    <location>
        <position position="51"/>
    </location>
</feature>
<keyword evidence="1 2" id="KW-0597">Phosphoprotein</keyword>
<name>A0A2M8EYB3_9BACT</name>
<proteinExistence type="predicted"/>
<dbReference type="SUPFAM" id="SSF52172">
    <property type="entry name" value="CheY-like"/>
    <property type="match status" value="1"/>
</dbReference>
<accession>A0A2M8EYB3</accession>
<dbReference type="PROSITE" id="PS50110">
    <property type="entry name" value="RESPONSE_REGULATORY"/>
    <property type="match status" value="1"/>
</dbReference>
<evidence type="ECO:0000313" key="4">
    <source>
        <dbReference type="EMBL" id="PJC31406.1"/>
    </source>
</evidence>
<comment type="caution">
    <text evidence="4">The sequence shown here is derived from an EMBL/GenBank/DDBJ whole genome shotgun (WGS) entry which is preliminary data.</text>
</comment>
<dbReference type="Gene3D" id="3.40.50.2300">
    <property type="match status" value="1"/>
</dbReference>
<protein>
    <submittedName>
        <fullName evidence="4">Response regulator</fullName>
    </submittedName>
</protein>
<dbReference type="GO" id="GO:0000160">
    <property type="term" value="P:phosphorelay signal transduction system"/>
    <property type="evidence" value="ECO:0007669"/>
    <property type="project" value="InterPro"/>
</dbReference>
<dbReference type="InterPro" id="IPR001789">
    <property type="entry name" value="Sig_transdc_resp-reg_receiver"/>
</dbReference>
<dbReference type="PANTHER" id="PTHR44591:SF3">
    <property type="entry name" value="RESPONSE REGULATORY DOMAIN-CONTAINING PROTEIN"/>
    <property type="match status" value="1"/>
</dbReference>
<dbReference type="EMBL" id="PFSC01000113">
    <property type="protein sequence ID" value="PJC31406.1"/>
    <property type="molecule type" value="Genomic_DNA"/>
</dbReference>
<dbReference type="Proteomes" id="UP000231383">
    <property type="component" value="Unassembled WGS sequence"/>
</dbReference>
<dbReference type="SMART" id="SM00448">
    <property type="entry name" value="REC"/>
    <property type="match status" value="1"/>
</dbReference>
<sequence length="126" mass="14321">MKIIIIEDDHFFQNFYSNKLKEQGYEVEIASDGQEGIDKMKIFAPDLVLLDLIMPVKDGFKVLEELNADPTMSKFPVIVFSTLGQESDVKKAIGLGAKAYINKSFFDFDKFLKTVVSYLPKTNDNQ</sequence>
<dbReference type="InterPro" id="IPR050595">
    <property type="entry name" value="Bact_response_regulator"/>
</dbReference>